<reference evidence="2 3" key="1">
    <citation type="journal article" date="2014" name="Nature">
        <title>The genomic substrate for adaptive radiation in African cichlid fish.</title>
        <authorList>
            <person name="Brawand D."/>
            <person name="Wagner C.E."/>
            <person name="Li Y.I."/>
            <person name="Malinsky M."/>
            <person name="Keller I."/>
            <person name="Fan S."/>
            <person name="Simakov O."/>
            <person name="Ng A.Y."/>
            <person name="Lim Z.W."/>
            <person name="Bezault E."/>
            <person name="Turner-Maier J."/>
            <person name="Johnson J."/>
            <person name="Alcazar R."/>
            <person name="Noh H.J."/>
            <person name="Russell P."/>
            <person name="Aken B."/>
            <person name="Alfoldi J."/>
            <person name="Amemiya C."/>
            <person name="Azzouzi N."/>
            <person name="Baroiller J.F."/>
            <person name="Barloy-Hubler F."/>
            <person name="Berlin A."/>
            <person name="Bloomquist R."/>
            <person name="Carleton K.L."/>
            <person name="Conte M.A."/>
            <person name="D'Cotta H."/>
            <person name="Eshel O."/>
            <person name="Gaffney L."/>
            <person name="Galibert F."/>
            <person name="Gante H.F."/>
            <person name="Gnerre S."/>
            <person name="Greuter L."/>
            <person name="Guyon R."/>
            <person name="Haddad N.S."/>
            <person name="Haerty W."/>
            <person name="Harris R.M."/>
            <person name="Hofmann H.A."/>
            <person name="Hourlier T."/>
            <person name="Hulata G."/>
            <person name="Jaffe D.B."/>
            <person name="Lara M."/>
            <person name="Lee A.P."/>
            <person name="MacCallum I."/>
            <person name="Mwaiko S."/>
            <person name="Nikaido M."/>
            <person name="Nishihara H."/>
            <person name="Ozouf-Costaz C."/>
            <person name="Penman D.J."/>
            <person name="Przybylski D."/>
            <person name="Rakotomanga M."/>
            <person name="Renn S.C.P."/>
            <person name="Ribeiro F.J."/>
            <person name="Ron M."/>
            <person name="Salzburger W."/>
            <person name="Sanchez-Pulido L."/>
            <person name="Santos M.E."/>
            <person name="Searle S."/>
            <person name="Sharpe T."/>
            <person name="Swofford R."/>
            <person name="Tan F.J."/>
            <person name="Williams L."/>
            <person name="Young S."/>
            <person name="Yin S."/>
            <person name="Okada N."/>
            <person name="Kocher T.D."/>
            <person name="Miska E.A."/>
            <person name="Lander E.S."/>
            <person name="Venkatesh B."/>
            <person name="Fernald R.D."/>
            <person name="Meyer A."/>
            <person name="Ponting C.P."/>
            <person name="Streelman J.T."/>
            <person name="Lindblad-Toh K."/>
            <person name="Seehausen O."/>
            <person name="Di Palma F."/>
        </authorList>
    </citation>
    <scope>NUCLEOTIDE SEQUENCE</scope>
</reference>
<feature type="domain" description="Ubiquitin-like" evidence="1">
    <location>
        <begin position="37"/>
        <end position="57"/>
    </location>
</feature>
<dbReference type="PROSITE" id="PS50053">
    <property type="entry name" value="UBIQUITIN_2"/>
    <property type="match status" value="1"/>
</dbReference>
<keyword evidence="3" id="KW-1185">Reference proteome</keyword>
<dbReference type="AlphaFoldDB" id="A0A3P9B3B7"/>
<dbReference type="InterPro" id="IPR029071">
    <property type="entry name" value="Ubiquitin-like_domsf"/>
</dbReference>
<dbReference type="Gene3D" id="3.10.20.90">
    <property type="entry name" value="Phosphatidylinositol 3-kinase Catalytic Subunit, Chain A, domain 1"/>
    <property type="match status" value="1"/>
</dbReference>
<proteinExistence type="predicted"/>
<reference evidence="2" key="3">
    <citation type="submission" date="2025-09" db="UniProtKB">
        <authorList>
            <consortium name="Ensembl"/>
        </authorList>
    </citation>
    <scope>IDENTIFICATION</scope>
</reference>
<protein>
    <recommendedName>
        <fullName evidence="1">Ubiquitin-like domain-containing protein</fullName>
    </recommendedName>
</protein>
<organism evidence="2 3">
    <name type="scientific">Maylandia zebra</name>
    <name type="common">zebra mbuna</name>
    <dbReference type="NCBI Taxonomy" id="106582"/>
    <lineage>
        <taxon>Eukaryota</taxon>
        <taxon>Metazoa</taxon>
        <taxon>Chordata</taxon>
        <taxon>Craniata</taxon>
        <taxon>Vertebrata</taxon>
        <taxon>Euteleostomi</taxon>
        <taxon>Actinopterygii</taxon>
        <taxon>Neopterygii</taxon>
        <taxon>Teleostei</taxon>
        <taxon>Neoteleostei</taxon>
        <taxon>Acanthomorphata</taxon>
        <taxon>Ovalentaria</taxon>
        <taxon>Cichlomorphae</taxon>
        <taxon>Cichliformes</taxon>
        <taxon>Cichlidae</taxon>
        <taxon>African cichlids</taxon>
        <taxon>Pseudocrenilabrinae</taxon>
        <taxon>Haplochromini</taxon>
        <taxon>Maylandia</taxon>
        <taxon>Maylandia zebra complex</taxon>
    </lineage>
</organism>
<evidence type="ECO:0000313" key="3">
    <source>
        <dbReference type="Proteomes" id="UP000265160"/>
    </source>
</evidence>
<reference evidence="2" key="2">
    <citation type="submission" date="2025-08" db="UniProtKB">
        <authorList>
            <consortium name="Ensembl"/>
        </authorList>
    </citation>
    <scope>IDENTIFICATION</scope>
</reference>
<evidence type="ECO:0000259" key="1">
    <source>
        <dbReference type="PROSITE" id="PS50053"/>
    </source>
</evidence>
<dbReference type="STRING" id="106582.ENSMZEP00005004400"/>
<dbReference type="Ensembl" id="ENSMZET00005004602.1">
    <property type="protein sequence ID" value="ENSMZEP00005004400.1"/>
    <property type="gene ID" value="ENSMZEG00005003430.1"/>
</dbReference>
<sequence>MPPGLGEVFRACPTGRNPRGRPRTHWRDYITRYCLTLFAGKQLEDGLTLSEYNIQKGGFHHDGRKLLFVKCFKVALMVIYPCLSLRFQPSPCPTKTNKPKKKKDEMLHKAILMFAFIFKPP</sequence>
<dbReference type="SUPFAM" id="SSF54236">
    <property type="entry name" value="Ubiquitin-like"/>
    <property type="match status" value="1"/>
</dbReference>
<dbReference type="InterPro" id="IPR000626">
    <property type="entry name" value="Ubiquitin-like_dom"/>
</dbReference>
<evidence type="ECO:0000313" key="2">
    <source>
        <dbReference type="Ensembl" id="ENSMZEP00005004400.1"/>
    </source>
</evidence>
<name>A0A3P9B3B7_9CICH</name>
<dbReference type="Proteomes" id="UP000265160">
    <property type="component" value="LG18"/>
</dbReference>
<accession>A0A3P9B3B7</accession>